<dbReference type="Pfam" id="PF00534">
    <property type="entry name" value="Glycos_transf_1"/>
    <property type="match status" value="1"/>
</dbReference>
<name>A0AA41UAX8_9HYPH</name>
<dbReference type="Pfam" id="PF13439">
    <property type="entry name" value="Glyco_transf_4"/>
    <property type="match status" value="1"/>
</dbReference>
<feature type="domain" description="Glycosyltransferase subfamily 4-like N-terminal" evidence="2">
    <location>
        <begin position="16"/>
        <end position="183"/>
    </location>
</feature>
<feature type="domain" description="Glycosyl transferase family 1" evidence="1">
    <location>
        <begin position="191"/>
        <end position="342"/>
    </location>
</feature>
<dbReference type="Gene3D" id="3.40.50.2000">
    <property type="entry name" value="Glycogen Phosphorylase B"/>
    <property type="match status" value="2"/>
</dbReference>
<evidence type="ECO:0000259" key="2">
    <source>
        <dbReference type="Pfam" id="PF13439"/>
    </source>
</evidence>
<accession>A0AA41UAX8</accession>
<dbReference type="RefSeq" id="WP_281735539.1">
    <property type="nucleotide sequence ID" value="NZ_JAKETQ010000001.1"/>
</dbReference>
<protein>
    <submittedName>
        <fullName evidence="3">Glycosyltransferase family 4 protein</fullName>
    </submittedName>
</protein>
<dbReference type="Proteomes" id="UP001156140">
    <property type="component" value="Unassembled WGS sequence"/>
</dbReference>
<evidence type="ECO:0000313" key="4">
    <source>
        <dbReference type="Proteomes" id="UP001156140"/>
    </source>
</evidence>
<evidence type="ECO:0000313" key="3">
    <source>
        <dbReference type="EMBL" id="MCI0126790.1"/>
    </source>
</evidence>
<dbReference type="SUPFAM" id="SSF53756">
    <property type="entry name" value="UDP-Glycosyltransferase/glycogen phosphorylase"/>
    <property type="match status" value="1"/>
</dbReference>
<dbReference type="CDD" id="cd03801">
    <property type="entry name" value="GT4_PimA-like"/>
    <property type="match status" value="1"/>
</dbReference>
<dbReference type="InterPro" id="IPR001296">
    <property type="entry name" value="Glyco_trans_1"/>
</dbReference>
<reference evidence="3" key="1">
    <citation type="submission" date="2022-03" db="EMBL/GenBank/DDBJ databases">
        <title>The complete genome sequence of a Methyloterrigena soli.</title>
        <authorList>
            <person name="Zi Z."/>
        </authorList>
    </citation>
    <scope>NUCLEOTIDE SEQUENCE</scope>
    <source>
        <strain evidence="3">M48</strain>
    </source>
</reference>
<dbReference type="PANTHER" id="PTHR12526">
    <property type="entry name" value="GLYCOSYLTRANSFERASE"/>
    <property type="match status" value="1"/>
</dbReference>
<dbReference type="AlphaFoldDB" id="A0AA41UAX8"/>
<organism evidence="3 4">
    <name type="scientific">Paradevosia shaoguanensis</name>
    <dbReference type="NCBI Taxonomy" id="1335043"/>
    <lineage>
        <taxon>Bacteria</taxon>
        <taxon>Pseudomonadati</taxon>
        <taxon>Pseudomonadota</taxon>
        <taxon>Alphaproteobacteria</taxon>
        <taxon>Hyphomicrobiales</taxon>
        <taxon>Devosiaceae</taxon>
        <taxon>Paradevosia</taxon>
    </lineage>
</organism>
<comment type="caution">
    <text evidence="3">The sequence shown here is derived from an EMBL/GenBank/DDBJ whole genome shotgun (WGS) entry which is preliminary data.</text>
</comment>
<proteinExistence type="predicted"/>
<dbReference type="EMBL" id="JALAZD010000001">
    <property type="protein sequence ID" value="MCI0126790.1"/>
    <property type="molecule type" value="Genomic_DNA"/>
</dbReference>
<dbReference type="GO" id="GO:0016757">
    <property type="term" value="F:glycosyltransferase activity"/>
    <property type="evidence" value="ECO:0007669"/>
    <property type="project" value="InterPro"/>
</dbReference>
<sequence>MSQQKLRILQVLRAPVGGLFRHVLDLTEGLSARGHEIGIVVDSLSSDALTDQKLAPIAGRATLGIHRLPMPRVAGSGDLTTPFHIHGLARKLGIDVIHGHGAKGGLNARLGRLATPRAALYTPHGGMLHYAPQSRSGKVFRAIERALLPLTDAVIFESAFARDAYIRTITQPRCPHPVVHNGLAEAEFIPVASNADAADFLFVGELRDLKGVDVLIEAFADLTRPDGTLPSLMLVGDGPDRARYAQMLEARNLADRVTMPGARPARSMFPTGRGMVVPSRAESLPYVVLEATAAGLPVIATDVGGVKEIFGPTAGSLVAAGDVESLRKAMQAFLDQPDRAAEEARKRLDFVRPRFSLDVMTEAIESLYRQAIARR</sequence>
<dbReference type="InterPro" id="IPR028098">
    <property type="entry name" value="Glyco_trans_4-like_N"/>
</dbReference>
<keyword evidence="4" id="KW-1185">Reference proteome</keyword>
<gene>
    <name evidence="3" type="ORF">ML536_08120</name>
</gene>
<evidence type="ECO:0000259" key="1">
    <source>
        <dbReference type="Pfam" id="PF00534"/>
    </source>
</evidence>